<dbReference type="NCBIfam" id="TIGR04183">
    <property type="entry name" value="Por_Secre_tail"/>
    <property type="match status" value="1"/>
</dbReference>
<protein>
    <recommendedName>
        <fullName evidence="1">Secretion system C-terminal sorting domain-containing protein</fullName>
    </recommendedName>
</protein>
<evidence type="ECO:0000259" key="1">
    <source>
        <dbReference type="Pfam" id="PF18962"/>
    </source>
</evidence>
<feature type="domain" description="Secretion system C-terminal sorting" evidence="1">
    <location>
        <begin position="273"/>
        <end position="348"/>
    </location>
</feature>
<proteinExistence type="predicted"/>
<reference evidence="2 3" key="1">
    <citation type="journal article" date="2014" name="Int. J. Syst. Evol. Microbiol.">
        <title>Phaeodactylibacter xiamenensis gen. nov., sp. nov., a member of the family Saprospiraceae isolated from the marine alga Phaeodactylum tricornutum.</title>
        <authorList>
            <person name="Chen Z.Jr."/>
            <person name="Lei X."/>
            <person name="Lai Q."/>
            <person name="Li Y."/>
            <person name="Zhang B."/>
            <person name="Zhang J."/>
            <person name="Zhang H."/>
            <person name="Yang L."/>
            <person name="Zheng W."/>
            <person name="Tian Y."/>
            <person name="Yu Z."/>
            <person name="Xu H.Jr."/>
            <person name="Zheng T."/>
        </authorList>
    </citation>
    <scope>NUCLEOTIDE SEQUENCE [LARGE SCALE GENOMIC DNA]</scope>
    <source>
        <strain evidence="2 3">KD52</strain>
    </source>
</reference>
<dbReference type="STRING" id="1524460.IX84_30515"/>
<dbReference type="InterPro" id="IPR026444">
    <property type="entry name" value="Secre_tail"/>
</dbReference>
<gene>
    <name evidence="2" type="ORF">IX84_30515</name>
</gene>
<keyword evidence="3" id="KW-1185">Reference proteome</keyword>
<dbReference type="EMBL" id="JPOS01000098">
    <property type="protein sequence ID" value="KGE84956.1"/>
    <property type="molecule type" value="Genomic_DNA"/>
</dbReference>
<dbReference type="Pfam" id="PF18962">
    <property type="entry name" value="Por_Secre_tail"/>
    <property type="match status" value="1"/>
</dbReference>
<dbReference type="AlphaFoldDB" id="A0A098RYN2"/>
<evidence type="ECO:0000313" key="2">
    <source>
        <dbReference type="EMBL" id="KGE84956.1"/>
    </source>
</evidence>
<evidence type="ECO:0000313" key="3">
    <source>
        <dbReference type="Proteomes" id="UP000029736"/>
    </source>
</evidence>
<organism evidence="2 3">
    <name type="scientific">Phaeodactylibacter xiamenensis</name>
    <dbReference type="NCBI Taxonomy" id="1524460"/>
    <lineage>
        <taxon>Bacteria</taxon>
        <taxon>Pseudomonadati</taxon>
        <taxon>Bacteroidota</taxon>
        <taxon>Saprospiria</taxon>
        <taxon>Saprospirales</taxon>
        <taxon>Haliscomenobacteraceae</taxon>
        <taxon>Phaeodactylibacter</taxon>
    </lineage>
</organism>
<dbReference type="Proteomes" id="UP000029736">
    <property type="component" value="Unassembled WGS sequence"/>
</dbReference>
<name>A0A098RYN2_9BACT</name>
<comment type="caution">
    <text evidence="2">The sequence shown here is derived from an EMBL/GenBank/DDBJ whole genome shotgun (WGS) entry which is preliminary data.</text>
</comment>
<sequence>MCQNLELKTIKSDHKARTMKILISTTCICLILTNILGAQQIIAGELNRASMGYQSATVNVHIATLDTYIEDRIIDWGDGTKDTLNTLLLRNDSDGNFVSNLGGTHEYPDTGFYTISIENLGNWAPGISNIENSGEKEFVLSEVVYAKSTSEAKNDAPQCLLNFNWLEQDEDGIVYHEVVGSILPFGSLDSLSYEFIPATEEGYSFPEATNEVRCCIFWDKPIEEGLYAFAVRINGWLNGEMAESLTRYMTIQVTPDLVVSNSDLFPLLNDLVIFPNPSNSTLNLQFQFPQSTQGKLLIENLAGQTLHAEALTLSPTLQSWQVDVADWPSGVYVVRLLAGSDQVVRKFVKE</sequence>
<accession>A0A098RYN2</accession>